<organism evidence="1">
    <name type="scientific">Anguilla anguilla</name>
    <name type="common">European freshwater eel</name>
    <name type="synonym">Muraena anguilla</name>
    <dbReference type="NCBI Taxonomy" id="7936"/>
    <lineage>
        <taxon>Eukaryota</taxon>
        <taxon>Metazoa</taxon>
        <taxon>Chordata</taxon>
        <taxon>Craniata</taxon>
        <taxon>Vertebrata</taxon>
        <taxon>Euteleostomi</taxon>
        <taxon>Actinopterygii</taxon>
        <taxon>Neopterygii</taxon>
        <taxon>Teleostei</taxon>
        <taxon>Anguilliformes</taxon>
        <taxon>Anguillidae</taxon>
        <taxon>Anguilla</taxon>
    </lineage>
</organism>
<proteinExistence type="predicted"/>
<sequence length="74" mass="8304">MPVPRCIYRGSLWSKMRRAFEVLKFQHGKINFKMAPKCLLHFSGALTCMVQTVQTVKEVCVCVCGGEARGNGVR</sequence>
<evidence type="ECO:0000313" key="1">
    <source>
        <dbReference type="EMBL" id="JAH78660.1"/>
    </source>
</evidence>
<protein>
    <submittedName>
        <fullName evidence="1">Uncharacterized protein</fullName>
    </submittedName>
</protein>
<reference evidence="1" key="1">
    <citation type="submission" date="2014-11" db="EMBL/GenBank/DDBJ databases">
        <authorList>
            <person name="Amaro Gonzalez C."/>
        </authorList>
    </citation>
    <scope>NUCLEOTIDE SEQUENCE</scope>
</reference>
<accession>A0A0E9VMK8</accession>
<dbReference type="AlphaFoldDB" id="A0A0E9VMK8"/>
<dbReference type="EMBL" id="GBXM01029917">
    <property type="protein sequence ID" value="JAH78660.1"/>
    <property type="molecule type" value="Transcribed_RNA"/>
</dbReference>
<name>A0A0E9VMK8_ANGAN</name>
<reference evidence="1" key="2">
    <citation type="journal article" date="2015" name="Fish Shellfish Immunol.">
        <title>Early steps in the European eel (Anguilla anguilla)-Vibrio vulnificus interaction in the gills: Role of the RtxA13 toxin.</title>
        <authorList>
            <person name="Callol A."/>
            <person name="Pajuelo D."/>
            <person name="Ebbesson L."/>
            <person name="Teles M."/>
            <person name="MacKenzie S."/>
            <person name="Amaro C."/>
        </authorList>
    </citation>
    <scope>NUCLEOTIDE SEQUENCE</scope>
</reference>